<gene>
    <name evidence="16 17" type="primary">PLPPR4</name>
</gene>
<evidence type="ECO:0000256" key="5">
    <source>
        <dbReference type="ARBA" id="ARBA00022989"/>
    </source>
</evidence>
<evidence type="ECO:0000256" key="2">
    <source>
        <dbReference type="ARBA" id="ARBA00008816"/>
    </source>
</evidence>
<dbReference type="RefSeq" id="XP_032821767.1">
    <property type="nucleotide sequence ID" value="XM_032965876.1"/>
</dbReference>
<dbReference type="InterPro" id="IPR036938">
    <property type="entry name" value="PAP2/HPO_sf"/>
</dbReference>
<dbReference type="InterPro" id="IPR043216">
    <property type="entry name" value="PAP-like"/>
</dbReference>
<dbReference type="CDD" id="cd03384">
    <property type="entry name" value="PAP2_wunen"/>
    <property type="match status" value="1"/>
</dbReference>
<organism evidence="15 17">
    <name type="scientific">Petromyzon marinus</name>
    <name type="common">Sea lamprey</name>
    <dbReference type="NCBI Taxonomy" id="7757"/>
    <lineage>
        <taxon>Eukaryota</taxon>
        <taxon>Metazoa</taxon>
        <taxon>Chordata</taxon>
        <taxon>Craniata</taxon>
        <taxon>Vertebrata</taxon>
        <taxon>Cyclostomata</taxon>
        <taxon>Hyperoartia</taxon>
        <taxon>Petromyzontiformes</taxon>
        <taxon>Petromyzontidae</taxon>
        <taxon>Petromyzon</taxon>
    </lineage>
</organism>
<feature type="region of interest" description="Disordered" evidence="12">
    <location>
        <begin position="690"/>
        <end position="713"/>
    </location>
</feature>
<evidence type="ECO:0000256" key="4">
    <source>
        <dbReference type="ARBA" id="ARBA00022692"/>
    </source>
</evidence>
<dbReference type="SUPFAM" id="SSF48317">
    <property type="entry name" value="Acid phosphatase/Vanadium-dependent haloperoxidase"/>
    <property type="match status" value="1"/>
</dbReference>
<feature type="compositionally biased region" description="Basic and acidic residues" evidence="12">
    <location>
        <begin position="412"/>
        <end position="427"/>
    </location>
</feature>
<feature type="transmembrane region" description="Helical" evidence="13">
    <location>
        <begin position="74"/>
        <end position="100"/>
    </location>
</feature>
<feature type="transmembrane region" description="Helical" evidence="13">
    <location>
        <begin position="21"/>
        <end position="40"/>
    </location>
</feature>
<keyword evidence="6 13" id="KW-0472">Membrane</keyword>
<dbReference type="KEGG" id="pmrn:116948787"/>
<evidence type="ECO:0000256" key="9">
    <source>
        <dbReference type="ARBA" id="ARBA00079138"/>
    </source>
</evidence>
<evidence type="ECO:0000313" key="16">
    <source>
        <dbReference type="RefSeq" id="XP_032821766.1"/>
    </source>
</evidence>
<feature type="transmembrane region" description="Helical" evidence="13">
    <location>
        <begin position="257"/>
        <end position="278"/>
    </location>
</feature>
<keyword evidence="3" id="KW-0597">Phosphoprotein</keyword>
<dbReference type="PANTHER" id="PTHR10165:SF14">
    <property type="entry name" value="PHOSPHOLIPID PHOSPHATASE-RELATED PROTEIN TYPE 3"/>
    <property type="match status" value="1"/>
</dbReference>
<dbReference type="SMART" id="SM00014">
    <property type="entry name" value="acidPPc"/>
    <property type="match status" value="1"/>
</dbReference>
<dbReference type="GO" id="GO:0046839">
    <property type="term" value="P:phospholipid dephosphorylation"/>
    <property type="evidence" value="ECO:0007669"/>
    <property type="project" value="TreeGrafter"/>
</dbReference>
<feature type="domain" description="Phosphatidic acid phosphatase type 2/haloperoxidase" evidence="14">
    <location>
        <begin position="130"/>
        <end position="274"/>
    </location>
</feature>
<dbReference type="Pfam" id="PF01569">
    <property type="entry name" value="PAP2"/>
    <property type="match status" value="1"/>
</dbReference>
<evidence type="ECO:0000256" key="1">
    <source>
        <dbReference type="ARBA" id="ARBA00004141"/>
    </source>
</evidence>
<keyword evidence="5 13" id="KW-1133">Transmembrane helix</keyword>
<accession>A0AAJ7X5G1</accession>
<feature type="region of interest" description="Disordered" evidence="12">
    <location>
        <begin position="299"/>
        <end position="363"/>
    </location>
</feature>
<feature type="transmembrane region" description="Helical" evidence="13">
    <location>
        <begin position="129"/>
        <end position="149"/>
    </location>
</feature>
<comment type="similarity">
    <text evidence="2">Belongs to the PA-phosphatase related phosphoesterase family.</text>
</comment>
<dbReference type="GO" id="GO:0006644">
    <property type="term" value="P:phospholipid metabolic process"/>
    <property type="evidence" value="ECO:0007669"/>
    <property type="project" value="InterPro"/>
</dbReference>
<evidence type="ECO:0000256" key="13">
    <source>
        <dbReference type="SAM" id="Phobius"/>
    </source>
</evidence>
<feature type="transmembrane region" description="Helical" evidence="13">
    <location>
        <begin position="203"/>
        <end position="220"/>
    </location>
</feature>
<dbReference type="GO" id="GO:0005886">
    <property type="term" value="C:plasma membrane"/>
    <property type="evidence" value="ECO:0007669"/>
    <property type="project" value="TreeGrafter"/>
</dbReference>
<evidence type="ECO:0000256" key="6">
    <source>
        <dbReference type="ARBA" id="ARBA00023136"/>
    </source>
</evidence>
<evidence type="ECO:0000256" key="3">
    <source>
        <dbReference type="ARBA" id="ARBA00022553"/>
    </source>
</evidence>
<evidence type="ECO:0000313" key="15">
    <source>
        <dbReference type="Proteomes" id="UP001318040"/>
    </source>
</evidence>
<feature type="compositionally biased region" description="Low complexity" evidence="12">
    <location>
        <begin position="690"/>
        <end position="702"/>
    </location>
</feature>
<evidence type="ECO:0000256" key="10">
    <source>
        <dbReference type="ARBA" id="ARBA00081263"/>
    </source>
</evidence>
<evidence type="ECO:0000256" key="12">
    <source>
        <dbReference type="SAM" id="MobiDB-lite"/>
    </source>
</evidence>
<dbReference type="RefSeq" id="XP_032821766.1">
    <property type="nucleotide sequence ID" value="XM_032965875.1"/>
</dbReference>
<comment type="subcellular location">
    <subcellularLocation>
        <location evidence="1">Membrane</location>
        <topology evidence="1">Multi-pass membrane protein</topology>
    </subcellularLocation>
</comment>
<keyword evidence="7" id="KW-0325">Glycoprotein</keyword>
<dbReference type="PANTHER" id="PTHR10165">
    <property type="entry name" value="LIPID PHOSPHATE PHOSPHATASE"/>
    <property type="match status" value="1"/>
</dbReference>
<feature type="region of interest" description="Disordered" evidence="12">
    <location>
        <begin position="409"/>
        <end position="437"/>
    </location>
</feature>
<sequence>MAAKDKGRGRPGRENDLSLPCFYFVEVPIIAAAVVSLYFLELTNVFVPAHVGFQCHERGLSLPYVEPARETVPLLMLFSLAFAVPSATIMIGEGIVFCCLCRRQGSSADASGAVIGCNFSSYLRRAVRFVGVHVFGLCAALLVADILQLSTGFHAPYFLTVCKPNYTLLNTSCDESPYVMQDICTGQDANAISAGRKTFPSEHATIAAFAAIYISIYFNSVVSNSSKLLKPLLMFAFELSAGVCGLTRVVQHKSHPGDVYAGFLLGTAIAWYLGYHAVDNFEMKERKLHYQTRLKEAQNRNVSSKLGRKMSLHRQDSGMNGLGSDSEAARRQPDVTLSRSHSENASVRALNHRASGSSEDMEILPTRHPMGKESMVTFSNTLPRASAQPPAAAGVEDVARRHVVVHAATDPGRAKQKVDPWRPKAEGSKVPTRQQRQEDCAAEAQRAFDVRTSSEHPCLTMGVADVAPKTGVYLNVQASGGGPAAAAALAQQQQQQQLVHIPEETPVSPHTSPKGSSARAKWLMMAEKGGAKRGTQSGQPRLIQVINMSKQQGLLQAKAKQAADPAPVGCAGGPVRYKNLPEQLPVGAAAAPLASTSAGGDGGDRARSLVHVSANDGVTSSWKWKPSPQDPESYELNDLGRHMEPGDEERMPTPHSHSNSDLDEVPYCSPSGVNAGPMLGTKVALGELSELAPPEPLSLPSSRDSTLRRKPSTILVPERSNNLENTRNVFYKGTSSSRGYKD</sequence>
<keyword evidence="15" id="KW-1185">Reference proteome</keyword>
<feature type="compositionally biased region" description="Polar residues" evidence="12">
    <location>
        <begin position="335"/>
        <end position="345"/>
    </location>
</feature>
<name>A0AAJ7X5G1_PETMA</name>
<feature type="region of interest" description="Disordered" evidence="12">
    <location>
        <begin position="618"/>
        <end position="662"/>
    </location>
</feature>
<dbReference type="AlphaFoldDB" id="A0AAJ7X5G1"/>
<reference evidence="16 17" key="1">
    <citation type="submission" date="2025-04" db="UniProtKB">
        <authorList>
            <consortium name="RefSeq"/>
        </authorList>
    </citation>
    <scope>IDENTIFICATION</scope>
    <source>
        <tissue evidence="16 17">Sperm</tissue>
    </source>
</reference>
<evidence type="ECO:0000256" key="11">
    <source>
        <dbReference type="ARBA" id="ARBA00081887"/>
    </source>
</evidence>
<evidence type="ECO:0000313" key="17">
    <source>
        <dbReference type="RefSeq" id="XP_032821767.1"/>
    </source>
</evidence>
<evidence type="ECO:0000256" key="8">
    <source>
        <dbReference type="ARBA" id="ARBA00069374"/>
    </source>
</evidence>
<evidence type="ECO:0000256" key="7">
    <source>
        <dbReference type="ARBA" id="ARBA00023180"/>
    </source>
</evidence>
<dbReference type="CTD" id="9890"/>
<evidence type="ECO:0000259" key="14">
    <source>
        <dbReference type="SMART" id="SM00014"/>
    </source>
</evidence>
<dbReference type="FunFam" id="1.20.144.10:FF:000014">
    <property type="entry name" value="Phospholipid phosphatase-related protein type 3"/>
    <property type="match status" value="1"/>
</dbReference>
<dbReference type="Gene3D" id="1.20.144.10">
    <property type="entry name" value="Phosphatidic acid phosphatase type 2/haloperoxidase"/>
    <property type="match status" value="1"/>
</dbReference>
<protein>
    <recommendedName>
        <fullName evidence="8">Phospholipid phosphatase-related protein type 3</fullName>
    </recommendedName>
    <alternativeName>
        <fullName evidence="9">Inactive phospholipid phosphatase PLPPR3</fullName>
    </alternativeName>
    <alternativeName>
        <fullName evidence="10">Lipid phosphate phosphatase-related protein type 3</fullName>
    </alternativeName>
    <alternativeName>
        <fullName evidence="11">Plasticity-related gene 2 protein</fullName>
    </alternativeName>
</protein>
<dbReference type="Proteomes" id="UP001318040">
    <property type="component" value="Chromosome 35"/>
</dbReference>
<proteinExistence type="inferred from homology"/>
<feature type="compositionally biased region" description="Basic and acidic residues" evidence="12">
    <location>
        <begin position="638"/>
        <end position="652"/>
    </location>
</feature>
<keyword evidence="4 13" id="KW-0812">Transmembrane</keyword>
<dbReference type="GO" id="GO:0008195">
    <property type="term" value="F:phosphatidate phosphatase activity"/>
    <property type="evidence" value="ECO:0007669"/>
    <property type="project" value="TreeGrafter"/>
</dbReference>
<dbReference type="GO" id="GO:0007165">
    <property type="term" value="P:signal transduction"/>
    <property type="evidence" value="ECO:0007669"/>
    <property type="project" value="TreeGrafter"/>
</dbReference>
<dbReference type="InterPro" id="IPR000326">
    <property type="entry name" value="PAP2/HPO"/>
</dbReference>